<evidence type="ECO:0000313" key="4">
    <source>
        <dbReference type="Proteomes" id="UP000274756"/>
    </source>
</evidence>
<reference evidence="2 4" key="2">
    <citation type="submission" date="2018-11" db="EMBL/GenBank/DDBJ databases">
        <authorList>
            <consortium name="Pathogen Informatics"/>
        </authorList>
    </citation>
    <scope>NUCLEOTIDE SEQUENCE [LARGE SCALE GENOMIC DNA]</scope>
</reference>
<reference evidence="5" key="1">
    <citation type="submission" date="2017-02" db="UniProtKB">
        <authorList>
            <consortium name="WormBaseParasite"/>
        </authorList>
    </citation>
    <scope>IDENTIFICATION</scope>
</reference>
<feature type="region of interest" description="Disordered" evidence="1">
    <location>
        <begin position="38"/>
        <end position="78"/>
    </location>
</feature>
<dbReference type="AlphaFoldDB" id="A0A0N4UAZ1"/>
<evidence type="ECO:0000313" key="5">
    <source>
        <dbReference type="WBParaSite" id="DME_0000434701-mRNA-1"/>
    </source>
</evidence>
<name>A0A0N4UAZ1_DRAME</name>
<dbReference type="Proteomes" id="UP000274756">
    <property type="component" value="Unassembled WGS sequence"/>
</dbReference>
<accession>A0A0N4UAZ1</accession>
<evidence type="ECO:0000256" key="1">
    <source>
        <dbReference type="SAM" id="MobiDB-lite"/>
    </source>
</evidence>
<proteinExistence type="predicted"/>
<sequence length="123" mass="13778">MNDLPWNERLTSSFLSVPGDNSDDTNHDLLISSSYSYSSLSSPLRSSSPPTPRTTPLVTVSSLSVSTPSSSSPSTVKHCSKRSVTAPLRHLSSLFHHLLHTKLSNRHRHNYHRKSFLINYEMM</sequence>
<protein>
    <submittedName>
        <fullName evidence="2 5">Uncharacterized protein</fullName>
    </submittedName>
</protein>
<organism evidence="3 5">
    <name type="scientific">Dracunculus medinensis</name>
    <name type="common">Guinea worm</name>
    <dbReference type="NCBI Taxonomy" id="318479"/>
    <lineage>
        <taxon>Eukaryota</taxon>
        <taxon>Metazoa</taxon>
        <taxon>Ecdysozoa</taxon>
        <taxon>Nematoda</taxon>
        <taxon>Chromadorea</taxon>
        <taxon>Rhabditida</taxon>
        <taxon>Spirurina</taxon>
        <taxon>Dracunculoidea</taxon>
        <taxon>Dracunculidae</taxon>
        <taxon>Dracunculus</taxon>
    </lineage>
</organism>
<gene>
    <name evidence="2" type="ORF">DME_LOCUS8230</name>
</gene>
<keyword evidence="4" id="KW-1185">Reference proteome</keyword>
<evidence type="ECO:0000313" key="2">
    <source>
        <dbReference type="EMBL" id="VDN58257.1"/>
    </source>
</evidence>
<dbReference type="WBParaSite" id="DME_0000434701-mRNA-1">
    <property type="protein sequence ID" value="DME_0000434701-mRNA-1"/>
    <property type="gene ID" value="DME_0000434701"/>
</dbReference>
<evidence type="ECO:0000313" key="3">
    <source>
        <dbReference type="Proteomes" id="UP000038040"/>
    </source>
</evidence>
<dbReference type="EMBL" id="UYYG01001167">
    <property type="protein sequence ID" value="VDN58257.1"/>
    <property type="molecule type" value="Genomic_DNA"/>
</dbReference>
<feature type="compositionally biased region" description="Low complexity" evidence="1">
    <location>
        <begin position="38"/>
        <end position="76"/>
    </location>
</feature>
<dbReference type="Proteomes" id="UP000038040">
    <property type="component" value="Unplaced"/>
</dbReference>